<gene>
    <name evidence="2" type="ORF">BV898_07079</name>
</gene>
<organism evidence="2 3">
    <name type="scientific">Hypsibius exemplaris</name>
    <name type="common">Freshwater tardigrade</name>
    <dbReference type="NCBI Taxonomy" id="2072580"/>
    <lineage>
        <taxon>Eukaryota</taxon>
        <taxon>Metazoa</taxon>
        <taxon>Ecdysozoa</taxon>
        <taxon>Tardigrada</taxon>
        <taxon>Eutardigrada</taxon>
        <taxon>Parachela</taxon>
        <taxon>Hypsibioidea</taxon>
        <taxon>Hypsibiidae</taxon>
        <taxon>Hypsibius</taxon>
    </lineage>
</organism>
<dbReference type="Proteomes" id="UP000192578">
    <property type="component" value="Unassembled WGS sequence"/>
</dbReference>
<accession>A0A1W0WUE4</accession>
<comment type="caution">
    <text evidence="2">The sequence shown here is derived from an EMBL/GenBank/DDBJ whole genome shotgun (WGS) entry which is preliminary data.</text>
</comment>
<sequence>MTFKSTNAYVLLFIQFSSLTLMVRSQKNQNPPTSAFNTTVAWGNFFAIYPELWNKITTALNQGSSADLNSFANQIQTRFQSGLANPTTQPTDTTPGLREYQANVRRALLDIGLPGTAGIASSSGVTGAVTSYAMQSPFPIFVNQSGSLVGPVASDPTWFLGPHVCLVRTSAFNSLPAPIRNVTFCTSSRDDGRMNIVCWLPTLDTTGAAITGWKYTTTYRCCDGYQLAPLLNSSASSATPDPNSVNAARPLAAAGDEQRITLPDNRICQQ</sequence>
<feature type="signal peptide" evidence="1">
    <location>
        <begin position="1"/>
        <end position="25"/>
    </location>
</feature>
<feature type="chain" id="PRO_5013207037" evidence="1">
    <location>
        <begin position="26"/>
        <end position="270"/>
    </location>
</feature>
<dbReference type="EMBL" id="MTYJ01000045">
    <property type="protein sequence ID" value="OQV18822.1"/>
    <property type="molecule type" value="Genomic_DNA"/>
</dbReference>
<keyword evidence="1" id="KW-0732">Signal</keyword>
<evidence type="ECO:0000313" key="3">
    <source>
        <dbReference type="Proteomes" id="UP000192578"/>
    </source>
</evidence>
<proteinExistence type="predicted"/>
<keyword evidence="3" id="KW-1185">Reference proteome</keyword>
<name>A0A1W0WUE4_HYPEX</name>
<evidence type="ECO:0000313" key="2">
    <source>
        <dbReference type="EMBL" id="OQV18822.1"/>
    </source>
</evidence>
<dbReference type="AlphaFoldDB" id="A0A1W0WUE4"/>
<protein>
    <submittedName>
        <fullName evidence="2">Uncharacterized protein</fullName>
    </submittedName>
</protein>
<reference evidence="3" key="1">
    <citation type="submission" date="2017-01" db="EMBL/GenBank/DDBJ databases">
        <title>Comparative genomics of anhydrobiosis in the tardigrade Hypsibius dujardini.</title>
        <authorList>
            <person name="Yoshida Y."/>
            <person name="Koutsovoulos G."/>
            <person name="Laetsch D."/>
            <person name="Stevens L."/>
            <person name="Kumar S."/>
            <person name="Horikawa D."/>
            <person name="Ishino K."/>
            <person name="Komine S."/>
            <person name="Tomita M."/>
            <person name="Blaxter M."/>
            <person name="Arakawa K."/>
        </authorList>
    </citation>
    <scope>NUCLEOTIDE SEQUENCE [LARGE SCALE GENOMIC DNA]</scope>
    <source>
        <strain evidence="3">Z151</strain>
    </source>
</reference>
<evidence type="ECO:0000256" key="1">
    <source>
        <dbReference type="SAM" id="SignalP"/>
    </source>
</evidence>
<dbReference type="OrthoDB" id="10063570at2759"/>